<evidence type="ECO:0000313" key="1">
    <source>
        <dbReference type="EMBL" id="JAE08310.1"/>
    </source>
</evidence>
<protein>
    <submittedName>
        <fullName evidence="1">Uncharacterized protein</fullName>
    </submittedName>
</protein>
<dbReference type="AlphaFoldDB" id="A0A0A9F5K1"/>
<reference evidence="1" key="1">
    <citation type="submission" date="2014-09" db="EMBL/GenBank/DDBJ databases">
        <authorList>
            <person name="Magalhaes I.L.F."/>
            <person name="Oliveira U."/>
            <person name="Santos F.R."/>
            <person name="Vidigal T.H.D.A."/>
            <person name="Brescovit A.D."/>
            <person name="Santos A.J."/>
        </authorList>
    </citation>
    <scope>NUCLEOTIDE SEQUENCE</scope>
    <source>
        <tissue evidence="1">Shoot tissue taken approximately 20 cm above the soil surface</tissue>
    </source>
</reference>
<sequence>MCLSRPCWAHCNQKAALSFQEIIHKGVHHSSKYITLGGVRREDGGETVEDFGAAALGVDELGLRDGERDGVESGGDEADSPSGLLGLPAWVLVGNHWAVDDLATVPLPLREGTDTEEHLEALLLR</sequence>
<proteinExistence type="predicted"/>
<name>A0A0A9F5K1_ARUDO</name>
<organism evidence="1">
    <name type="scientific">Arundo donax</name>
    <name type="common">Giant reed</name>
    <name type="synonym">Donax arundinaceus</name>
    <dbReference type="NCBI Taxonomy" id="35708"/>
    <lineage>
        <taxon>Eukaryota</taxon>
        <taxon>Viridiplantae</taxon>
        <taxon>Streptophyta</taxon>
        <taxon>Embryophyta</taxon>
        <taxon>Tracheophyta</taxon>
        <taxon>Spermatophyta</taxon>
        <taxon>Magnoliopsida</taxon>
        <taxon>Liliopsida</taxon>
        <taxon>Poales</taxon>
        <taxon>Poaceae</taxon>
        <taxon>PACMAD clade</taxon>
        <taxon>Arundinoideae</taxon>
        <taxon>Arundineae</taxon>
        <taxon>Arundo</taxon>
    </lineage>
</organism>
<reference evidence="1" key="2">
    <citation type="journal article" date="2015" name="Data Brief">
        <title>Shoot transcriptome of the giant reed, Arundo donax.</title>
        <authorList>
            <person name="Barrero R.A."/>
            <person name="Guerrero F.D."/>
            <person name="Moolhuijzen P."/>
            <person name="Goolsby J.A."/>
            <person name="Tidwell J."/>
            <person name="Bellgard S.E."/>
            <person name="Bellgard M.I."/>
        </authorList>
    </citation>
    <scope>NUCLEOTIDE SEQUENCE</scope>
    <source>
        <tissue evidence="1">Shoot tissue taken approximately 20 cm above the soil surface</tissue>
    </source>
</reference>
<accession>A0A0A9F5K1</accession>
<dbReference type="EMBL" id="GBRH01189586">
    <property type="protein sequence ID" value="JAE08310.1"/>
    <property type="molecule type" value="Transcribed_RNA"/>
</dbReference>